<dbReference type="EMBL" id="CAJOBI010197728">
    <property type="protein sequence ID" value="CAF4981510.1"/>
    <property type="molecule type" value="Genomic_DNA"/>
</dbReference>
<reference evidence="2" key="1">
    <citation type="submission" date="2021-02" db="EMBL/GenBank/DDBJ databases">
        <authorList>
            <person name="Nowell W R."/>
        </authorList>
    </citation>
    <scope>NUCLEOTIDE SEQUENCE</scope>
</reference>
<feature type="compositionally biased region" description="Polar residues" evidence="1">
    <location>
        <begin position="7"/>
        <end position="23"/>
    </location>
</feature>
<dbReference type="EMBL" id="CAJOBJ010093536">
    <property type="protein sequence ID" value="CAF4553830.1"/>
    <property type="molecule type" value="Genomic_DNA"/>
</dbReference>
<comment type="caution">
    <text evidence="2">The sequence shown here is derived from an EMBL/GenBank/DDBJ whole genome shotgun (WGS) entry which is preliminary data.</text>
</comment>
<protein>
    <submittedName>
        <fullName evidence="2">Uncharacterized protein</fullName>
    </submittedName>
</protein>
<feature type="non-terminal residue" evidence="2">
    <location>
        <position position="80"/>
    </location>
</feature>
<feature type="region of interest" description="Disordered" evidence="1">
    <location>
        <begin position="1"/>
        <end position="26"/>
    </location>
</feature>
<proteinExistence type="predicted"/>
<evidence type="ECO:0000313" key="3">
    <source>
        <dbReference type="EMBL" id="CAF4981510.1"/>
    </source>
</evidence>
<organism evidence="2 4">
    <name type="scientific">Rotaria magnacalcarata</name>
    <dbReference type="NCBI Taxonomy" id="392030"/>
    <lineage>
        <taxon>Eukaryota</taxon>
        <taxon>Metazoa</taxon>
        <taxon>Spiralia</taxon>
        <taxon>Gnathifera</taxon>
        <taxon>Rotifera</taxon>
        <taxon>Eurotatoria</taxon>
        <taxon>Bdelloidea</taxon>
        <taxon>Philodinida</taxon>
        <taxon>Philodinidae</taxon>
        <taxon>Rotaria</taxon>
    </lineage>
</organism>
<accession>A0A8S2YEW2</accession>
<sequence length="80" mass="8853">IEHDSGSSENELNQTTAESNPPKSNQHLQLLNSLSDVESGISSDYSPKMKPFSPSFILPHQSSLEINDIPTIERIAFELN</sequence>
<evidence type="ECO:0000256" key="1">
    <source>
        <dbReference type="SAM" id="MobiDB-lite"/>
    </source>
</evidence>
<evidence type="ECO:0000313" key="4">
    <source>
        <dbReference type="Proteomes" id="UP000681720"/>
    </source>
</evidence>
<dbReference type="Proteomes" id="UP000676336">
    <property type="component" value="Unassembled WGS sequence"/>
</dbReference>
<gene>
    <name evidence="2" type="ORF">GIL414_LOCUS36953</name>
    <name evidence="3" type="ORF">SMN809_LOCUS55749</name>
</gene>
<evidence type="ECO:0000313" key="2">
    <source>
        <dbReference type="EMBL" id="CAF4553830.1"/>
    </source>
</evidence>
<dbReference type="AlphaFoldDB" id="A0A8S2YEW2"/>
<name>A0A8S2YEW2_9BILA</name>
<dbReference type="Proteomes" id="UP000681720">
    <property type="component" value="Unassembled WGS sequence"/>
</dbReference>
<feature type="non-terminal residue" evidence="2">
    <location>
        <position position="1"/>
    </location>
</feature>